<reference evidence="1 2" key="1">
    <citation type="submission" date="2020-02" db="EMBL/GenBank/DDBJ databases">
        <title>Genome sequence of the type strain CGMCC 1.15528 of Mesorhizobium zhangyense.</title>
        <authorList>
            <person name="Gao J."/>
            <person name="Sun J."/>
        </authorList>
    </citation>
    <scope>NUCLEOTIDE SEQUENCE [LARGE SCALE GENOMIC DNA]</scope>
    <source>
        <strain evidence="1 2">CGMCC 1.15528</strain>
    </source>
</reference>
<name>A0A7C9R6C4_9HYPH</name>
<dbReference type="EMBL" id="JAAKZG010000003">
    <property type="protein sequence ID" value="NGN41194.1"/>
    <property type="molecule type" value="Genomic_DNA"/>
</dbReference>
<accession>A0A7C9R6C4</accession>
<evidence type="ECO:0000313" key="2">
    <source>
        <dbReference type="Proteomes" id="UP000481252"/>
    </source>
</evidence>
<proteinExistence type="predicted"/>
<evidence type="ECO:0000313" key="1">
    <source>
        <dbReference type="EMBL" id="NGN41194.1"/>
    </source>
</evidence>
<dbReference type="AlphaFoldDB" id="A0A7C9R6C4"/>
<gene>
    <name evidence="1" type="ORF">G6N74_08970</name>
</gene>
<dbReference type="Proteomes" id="UP000481252">
    <property type="component" value="Unassembled WGS sequence"/>
</dbReference>
<protein>
    <submittedName>
        <fullName evidence="1">Uncharacterized protein</fullName>
    </submittedName>
</protein>
<sequence>MSVTGDIQFDDFSITFENGKTLNFSGLVADTFIVDGQEVPASVYQVSHPGDPVLENDNRLCGSGAVTYIANWDDNGRSLVAVFTGDEAPSSNEEMCASYTYEQ</sequence>
<keyword evidence="2" id="KW-1185">Reference proteome</keyword>
<comment type="caution">
    <text evidence="1">The sequence shown here is derived from an EMBL/GenBank/DDBJ whole genome shotgun (WGS) entry which is preliminary data.</text>
</comment>
<organism evidence="1 2">
    <name type="scientific">Mesorhizobium zhangyense</name>
    <dbReference type="NCBI Taxonomy" id="1776730"/>
    <lineage>
        <taxon>Bacteria</taxon>
        <taxon>Pseudomonadati</taxon>
        <taxon>Pseudomonadota</taxon>
        <taxon>Alphaproteobacteria</taxon>
        <taxon>Hyphomicrobiales</taxon>
        <taxon>Phyllobacteriaceae</taxon>
        <taxon>Mesorhizobium</taxon>
    </lineage>
</organism>